<gene>
    <name evidence="1" type="ORF">B7463_g3364</name>
</gene>
<proteinExistence type="predicted"/>
<dbReference type="AlphaFoldDB" id="A0A3E2HIG7"/>
<comment type="caution">
    <text evidence="1">The sequence shown here is derived from an EMBL/GenBank/DDBJ whole genome shotgun (WGS) entry which is preliminary data.</text>
</comment>
<organism evidence="1 2">
    <name type="scientific">Scytalidium lignicola</name>
    <name type="common">Hyphomycete</name>
    <dbReference type="NCBI Taxonomy" id="5539"/>
    <lineage>
        <taxon>Eukaryota</taxon>
        <taxon>Fungi</taxon>
        <taxon>Dikarya</taxon>
        <taxon>Ascomycota</taxon>
        <taxon>Pezizomycotina</taxon>
        <taxon>Leotiomycetes</taxon>
        <taxon>Leotiomycetes incertae sedis</taxon>
        <taxon>Scytalidium</taxon>
    </lineage>
</organism>
<keyword evidence="2" id="KW-1185">Reference proteome</keyword>
<dbReference type="OrthoDB" id="4062651at2759"/>
<accession>A0A3E2HIG7</accession>
<feature type="non-terminal residue" evidence="1">
    <location>
        <position position="170"/>
    </location>
</feature>
<protein>
    <submittedName>
        <fullName evidence="1">Uncharacterized protein</fullName>
    </submittedName>
</protein>
<feature type="non-terminal residue" evidence="1">
    <location>
        <position position="1"/>
    </location>
</feature>
<evidence type="ECO:0000313" key="2">
    <source>
        <dbReference type="Proteomes" id="UP000258309"/>
    </source>
</evidence>
<name>A0A3E2HIG7_SCYLI</name>
<dbReference type="Proteomes" id="UP000258309">
    <property type="component" value="Unassembled WGS sequence"/>
</dbReference>
<dbReference type="STRING" id="5539.A0A3E2HIG7"/>
<reference evidence="1 2" key="1">
    <citation type="submission" date="2018-05" db="EMBL/GenBank/DDBJ databases">
        <title>Draft genome sequence of Scytalidium lignicola DSM 105466, a ubiquitous saprotrophic fungus.</title>
        <authorList>
            <person name="Buettner E."/>
            <person name="Gebauer A.M."/>
            <person name="Hofrichter M."/>
            <person name="Liers C."/>
            <person name="Kellner H."/>
        </authorList>
    </citation>
    <scope>NUCLEOTIDE SEQUENCE [LARGE SCALE GENOMIC DNA]</scope>
    <source>
        <strain evidence="1 2">DSM 105466</strain>
    </source>
</reference>
<evidence type="ECO:0000313" key="1">
    <source>
        <dbReference type="EMBL" id="RFU32953.1"/>
    </source>
</evidence>
<sequence length="170" mass="19430">MSPEVQEKAMAYCLGLFIYCVFEEQSNLRKDKTNCFTYDPEVEFPTFRRTPQQIQIIIKQCTAVDIQHLGFDHTELAIRCKEPMPTTRPVTRVGGLLYPDGMPSVERDTAGTACEVLDGAFTWWENELKIAQEFLSHGKKLISDIGRSRPALEQVLDKLIMVEESFSYDS</sequence>
<dbReference type="EMBL" id="NCSJ02000044">
    <property type="protein sequence ID" value="RFU32953.1"/>
    <property type="molecule type" value="Genomic_DNA"/>
</dbReference>